<protein>
    <submittedName>
        <fullName evidence="1">Uncharacterized protein</fullName>
    </submittedName>
</protein>
<comment type="caution">
    <text evidence="1">The sequence shown here is derived from an EMBL/GenBank/DDBJ whole genome shotgun (WGS) entry which is preliminary data.</text>
</comment>
<gene>
    <name evidence="1" type="ORF">QFC19_002118</name>
</gene>
<evidence type="ECO:0000313" key="2">
    <source>
        <dbReference type="Proteomes" id="UP001241377"/>
    </source>
</evidence>
<evidence type="ECO:0000313" key="1">
    <source>
        <dbReference type="EMBL" id="KAJ9109677.1"/>
    </source>
</evidence>
<reference evidence="1" key="1">
    <citation type="submission" date="2023-04" db="EMBL/GenBank/DDBJ databases">
        <title>Draft Genome sequencing of Naganishia species isolated from polar environments using Oxford Nanopore Technology.</title>
        <authorList>
            <person name="Leo P."/>
            <person name="Venkateswaran K."/>
        </authorList>
    </citation>
    <scope>NUCLEOTIDE SEQUENCE</scope>
    <source>
        <strain evidence="1">MNA-CCFEE 5261</strain>
    </source>
</reference>
<dbReference type="Proteomes" id="UP001241377">
    <property type="component" value="Unassembled WGS sequence"/>
</dbReference>
<proteinExistence type="predicted"/>
<name>A0ACC2WF37_9TREE</name>
<keyword evidence="2" id="KW-1185">Reference proteome</keyword>
<organism evidence="1 2">
    <name type="scientific">Naganishia cerealis</name>
    <dbReference type="NCBI Taxonomy" id="610337"/>
    <lineage>
        <taxon>Eukaryota</taxon>
        <taxon>Fungi</taxon>
        <taxon>Dikarya</taxon>
        <taxon>Basidiomycota</taxon>
        <taxon>Agaricomycotina</taxon>
        <taxon>Tremellomycetes</taxon>
        <taxon>Filobasidiales</taxon>
        <taxon>Filobasidiaceae</taxon>
        <taxon>Naganishia</taxon>
    </lineage>
</organism>
<sequence>MTNKDPGGTSQAGLAPSLGIGVSTGPANPICGVETIKNVKEDEHEPYDERGSRYNLLGKVAGLLQRSLSRSREGSATDIGSTNDSYSSSRAPSRHASRKDLRPSSTLPSPPKETKQVFLEYDPITKRRVLNTYEILNDIGKGEHGKVKLARDLVHNELVAIKIVNRNSKDRPQLHMRRFSRPQVHPNEYSTKIRREIAIMKRCNHRHIVSLREVLDDMNSKKIYLVLEYLEKGEIKWKRKLDTPSPSEPSDEIPCCGSKGHLLSYTINDEDLDLLSNTFSPNLTFKQSRKIFRDVLLGLEYLHMLGIVHRDVKPANLLVSSDNVVKISDFGVSFALFLSGPGDPPNELELAKTAGTPAFFAPELCQTNFLSANSSKSVSASSLEILRNEDIMSKVLPRIDHKIDIWALGVTLYCLLFGKVPFNADSEYELFLVIVNQPLEFPPDRCSFNSRVEVSELEFDLAKDLLSKLLDKNKDSRIDIPEIKQHPFVLMDLANDMDLLNELLYLNASPDSNDPEKYIAGLEQNLDILKDDVDNAVVGLGSRIRRSVAATIKAGTLNGELMFRTESSSDESPSQLASQYGSLVGLRSSSNDYSVILSEAFNVSTPPPQEMGRTISNADYTSAPHFPSGLSNEVNGIADIMSSSSSGFNSNGNLPRKGSNHIVHDIIDSDTRSRRDSATGTEASQIETKRNAVGDVYLKNQSAMDAFKDIKLQDDKRRRSSAYLSSSQSGSRQGSTISRPTKDKSSISSPIPVPSLKRTTALLLTVDPYIINDRDPSSVISLPLSDSLASLDSLNDDYVSRKYKELTEKHSGRRKSVSGRGNDAIFSDSDILSRDVDGINEKFLRFNLDTLMSDSSKVAKINDDAIAPKTLPRTLFASHTSSSSCCSSSSSSSGSSSGSDSDEDGDLTLAFSSKVASSVRPPFLSLSHRAKSYDSKLPAYGQSGGNHQETPVIFQTDLPEFEDLPAGLMTNVPRPSISGAGLLQMAPTISVMSNTSGKTLNPTREPPVSTPVLPQKAQTLDVSTIRDSKPAGSAGLRENIFHNQYNNHYKKDPISFPFPNAVHYENDRETESKTSTKKSGALRPNHYRSNSVAVGLLQHQLRQAESNQE</sequence>
<accession>A0ACC2WF37</accession>
<dbReference type="EMBL" id="JASBWR010000017">
    <property type="protein sequence ID" value="KAJ9109677.1"/>
    <property type="molecule type" value="Genomic_DNA"/>
</dbReference>